<evidence type="ECO:0000256" key="7">
    <source>
        <dbReference type="ARBA" id="ARBA00022932"/>
    </source>
</evidence>
<dbReference type="PANTHER" id="PTHR30478">
    <property type="entry name" value="DNA POLYMERASE III SUBUNIT BETA"/>
    <property type="match status" value="1"/>
</dbReference>
<dbReference type="PIRSF" id="PIRSF000804">
    <property type="entry name" value="DNA_pol_III_b"/>
    <property type="match status" value="1"/>
</dbReference>
<gene>
    <name evidence="13" type="ORF">UU41_C0020G0023</name>
</gene>
<dbReference type="GO" id="GO:0006271">
    <property type="term" value="P:DNA strand elongation involved in DNA replication"/>
    <property type="evidence" value="ECO:0007669"/>
    <property type="project" value="TreeGrafter"/>
</dbReference>
<feature type="domain" description="DNA polymerase III beta sliding clamp C-terminal" evidence="12">
    <location>
        <begin position="247"/>
        <end position="366"/>
    </location>
</feature>
<dbReference type="Pfam" id="PF00712">
    <property type="entry name" value="DNA_pol3_beta"/>
    <property type="match status" value="1"/>
</dbReference>
<dbReference type="InterPro" id="IPR022637">
    <property type="entry name" value="DNA_polIII_beta_cen"/>
</dbReference>
<keyword evidence="7 9" id="KW-0239">DNA-directed DNA polymerase</keyword>
<dbReference type="InterPro" id="IPR001001">
    <property type="entry name" value="DNA_polIII_beta"/>
</dbReference>
<organism evidence="13 14">
    <name type="scientific">Candidatus Roizmanbacteria bacterium GW2011_GWA1_41_13</name>
    <dbReference type="NCBI Taxonomy" id="1618474"/>
    <lineage>
        <taxon>Bacteria</taxon>
        <taxon>Candidatus Roizmaniibacteriota</taxon>
    </lineage>
</organism>
<reference evidence="13 14" key="1">
    <citation type="journal article" date="2015" name="Nature">
        <title>rRNA introns, odd ribosomes, and small enigmatic genomes across a large radiation of phyla.</title>
        <authorList>
            <person name="Brown C.T."/>
            <person name="Hug L.A."/>
            <person name="Thomas B.C."/>
            <person name="Sharon I."/>
            <person name="Castelle C.J."/>
            <person name="Singh A."/>
            <person name="Wilkins M.J."/>
            <person name="Williams K.H."/>
            <person name="Banfield J.F."/>
        </authorList>
    </citation>
    <scope>NUCLEOTIDE SEQUENCE [LARGE SCALE GENOMIC DNA]</scope>
</reference>
<dbReference type="GO" id="GO:0003887">
    <property type="term" value="F:DNA-directed DNA polymerase activity"/>
    <property type="evidence" value="ECO:0007669"/>
    <property type="project" value="UniProtKB-UniRule"/>
</dbReference>
<comment type="caution">
    <text evidence="13">The sequence shown here is derived from an EMBL/GenBank/DDBJ whole genome shotgun (WGS) entry which is preliminary data.</text>
</comment>
<keyword evidence="5 9" id="KW-0548">Nucleotidyltransferase</keyword>
<dbReference type="GO" id="GO:0009360">
    <property type="term" value="C:DNA polymerase III complex"/>
    <property type="evidence" value="ECO:0007669"/>
    <property type="project" value="InterPro"/>
</dbReference>
<evidence type="ECO:0000256" key="5">
    <source>
        <dbReference type="ARBA" id="ARBA00022695"/>
    </source>
</evidence>
<comment type="function">
    <text evidence="9">Confers DNA tethering and processivity to DNA polymerases and other proteins. Acts as a clamp, forming a ring around DNA (a reaction catalyzed by the clamp-loading complex) which diffuses in an ATP-independent manner freely and bidirectionally along dsDNA. Initially characterized for its ability to contact the catalytic subunit of DNA polymerase III (Pol III), a complex, multichain enzyme responsible for most of the replicative synthesis in bacteria; Pol III exhibits 3'-5' exonuclease proofreading activity. The beta chain is required for initiation of replication as well as for processivity of DNA replication.</text>
</comment>
<dbReference type="PANTHER" id="PTHR30478:SF0">
    <property type="entry name" value="BETA SLIDING CLAMP"/>
    <property type="match status" value="1"/>
</dbReference>
<accession>A0A0G0UXE7</accession>
<dbReference type="SMART" id="SM00480">
    <property type="entry name" value="POL3Bc"/>
    <property type="match status" value="1"/>
</dbReference>
<evidence type="ECO:0000313" key="14">
    <source>
        <dbReference type="Proteomes" id="UP000034961"/>
    </source>
</evidence>
<feature type="domain" description="DNA polymerase III beta sliding clamp central" evidence="11">
    <location>
        <begin position="129"/>
        <end position="244"/>
    </location>
</feature>
<keyword evidence="6 9" id="KW-0235">DNA replication</keyword>
<evidence type="ECO:0000256" key="9">
    <source>
        <dbReference type="PIRNR" id="PIRNR000804"/>
    </source>
</evidence>
<dbReference type="GO" id="GO:0008408">
    <property type="term" value="F:3'-5' exonuclease activity"/>
    <property type="evidence" value="ECO:0007669"/>
    <property type="project" value="InterPro"/>
</dbReference>
<keyword evidence="4 9" id="KW-0808">Transferase</keyword>
<dbReference type="Gene3D" id="3.10.150.10">
    <property type="entry name" value="DNA Polymerase III, subunit A, domain 2"/>
    <property type="match status" value="1"/>
</dbReference>
<evidence type="ECO:0000256" key="4">
    <source>
        <dbReference type="ARBA" id="ARBA00022679"/>
    </source>
</evidence>
<dbReference type="AlphaFoldDB" id="A0A0G0UXE7"/>
<evidence type="ECO:0000259" key="11">
    <source>
        <dbReference type="Pfam" id="PF02767"/>
    </source>
</evidence>
<evidence type="ECO:0000256" key="3">
    <source>
        <dbReference type="ARBA" id="ARBA00022490"/>
    </source>
</evidence>
<protein>
    <recommendedName>
        <fullName evidence="9">Beta sliding clamp</fullName>
    </recommendedName>
</protein>
<comment type="subunit">
    <text evidence="9">Forms a ring-shaped head-to-tail homodimer around DNA.</text>
</comment>
<dbReference type="NCBIfam" id="TIGR00663">
    <property type="entry name" value="dnan"/>
    <property type="match status" value="1"/>
</dbReference>
<feature type="domain" description="DNA polymerase III beta sliding clamp N-terminal" evidence="10">
    <location>
        <begin position="1"/>
        <end position="116"/>
    </location>
</feature>
<dbReference type="GO" id="GO:0005737">
    <property type="term" value="C:cytoplasm"/>
    <property type="evidence" value="ECO:0007669"/>
    <property type="project" value="UniProtKB-SubCell"/>
</dbReference>
<proteinExistence type="inferred from homology"/>
<dbReference type="GO" id="GO:0003677">
    <property type="term" value="F:DNA binding"/>
    <property type="evidence" value="ECO:0007669"/>
    <property type="project" value="UniProtKB-UniRule"/>
</dbReference>
<evidence type="ECO:0000259" key="12">
    <source>
        <dbReference type="Pfam" id="PF02768"/>
    </source>
</evidence>
<dbReference type="SUPFAM" id="SSF55979">
    <property type="entry name" value="DNA clamp"/>
    <property type="match status" value="3"/>
</dbReference>
<evidence type="ECO:0000259" key="10">
    <source>
        <dbReference type="Pfam" id="PF00712"/>
    </source>
</evidence>
<evidence type="ECO:0000256" key="1">
    <source>
        <dbReference type="ARBA" id="ARBA00004496"/>
    </source>
</evidence>
<dbReference type="Proteomes" id="UP000034961">
    <property type="component" value="Unassembled WGS sequence"/>
</dbReference>
<dbReference type="InterPro" id="IPR022634">
    <property type="entry name" value="DNA_polIII_beta_N"/>
</dbReference>
<name>A0A0G0UXE7_9BACT</name>
<sequence>MNIVVLQENLSNALTQGSKFLPSKTSAVSVVNNFFLQASKRQIILRATDLEATTTIQIPGKIEEEGTVLLPAKTTQSLVSLFSGEKLIIKTDKKGVVVKGEKSETILKTAPEEMFPYEETTGKSIFLKLTGEELKDIIRKIEFSVSSDVARAVLTGVLFSNSDAGLTIVTTDGFRLSVYQKKQVTTEWKEDIIVPVKAVRAFGSLLEEAQESLELRFYPEEKKLSASKKTESIVTRLIEGSFPDYHKIIPRSAQTTIEIDRLEFLKAVKLASIFARESANIIKMSIKGNDLTVSANAPQTGENKTALSVKKTGEDLDTAFNYRFLIDILNASEEETLMLESNGSLQPGVFHFGKKEEYFHIIMPVRLQDSK</sequence>
<evidence type="ECO:0000256" key="6">
    <source>
        <dbReference type="ARBA" id="ARBA00022705"/>
    </source>
</evidence>
<keyword evidence="3 9" id="KW-0963">Cytoplasm</keyword>
<evidence type="ECO:0000256" key="8">
    <source>
        <dbReference type="ARBA" id="ARBA00023125"/>
    </source>
</evidence>
<dbReference type="InterPro" id="IPR022635">
    <property type="entry name" value="DNA_polIII_beta_C"/>
</dbReference>
<comment type="similarity">
    <text evidence="2 9">Belongs to the beta sliding clamp family.</text>
</comment>
<evidence type="ECO:0000256" key="2">
    <source>
        <dbReference type="ARBA" id="ARBA00010752"/>
    </source>
</evidence>
<dbReference type="InterPro" id="IPR046938">
    <property type="entry name" value="DNA_clamp_sf"/>
</dbReference>
<dbReference type="Pfam" id="PF02767">
    <property type="entry name" value="DNA_pol3_beta_2"/>
    <property type="match status" value="1"/>
</dbReference>
<evidence type="ECO:0000313" key="13">
    <source>
        <dbReference type="EMBL" id="KKR93333.1"/>
    </source>
</evidence>
<dbReference type="Pfam" id="PF02768">
    <property type="entry name" value="DNA_pol3_beta_3"/>
    <property type="match status" value="1"/>
</dbReference>
<dbReference type="CDD" id="cd00140">
    <property type="entry name" value="beta_clamp"/>
    <property type="match status" value="1"/>
</dbReference>
<dbReference type="Gene3D" id="3.70.10.10">
    <property type="match status" value="1"/>
</dbReference>
<comment type="subcellular location">
    <subcellularLocation>
        <location evidence="1 9">Cytoplasm</location>
    </subcellularLocation>
</comment>
<dbReference type="EMBL" id="LCAN01000020">
    <property type="protein sequence ID" value="KKR93333.1"/>
    <property type="molecule type" value="Genomic_DNA"/>
</dbReference>
<keyword evidence="8" id="KW-0238">DNA-binding</keyword>